<comment type="caution">
    <text evidence="2">The sequence shown here is derived from an EMBL/GenBank/DDBJ whole genome shotgun (WGS) entry which is preliminary data.</text>
</comment>
<feature type="signal peptide" evidence="1">
    <location>
        <begin position="1"/>
        <end position="32"/>
    </location>
</feature>
<proteinExistence type="predicted"/>
<reference evidence="2" key="1">
    <citation type="submission" date="2022-12" db="EMBL/GenBank/DDBJ databases">
        <title>Gycomyces niveus sp.nov.,a novel actinomycete isolated from soil in Shouguan.</title>
        <authorList>
            <person name="Yang X."/>
        </authorList>
    </citation>
    <scope>NUCLEOTIDE SEQUENCE</scope>
    <source>
        <strain evidence="2">NEAU-A15</strain>
    </source>
</reference>
<sequence length="150" mass="15174">MDTRSLARRCTTAAATTALLLTGAFAAAPAQAQTDLRAPWTCSGGKNADSGDAGGVDVFATCSSSGNRVSARFNADGEHLIVCDHYPNGHSTIARLTVAGNGTATYRSSGSGQCTDFNLSFDEGLSASVVVCTADTSEALCSGRSRGGVT</sequence>
<keyword evidence="1" id="KW-0732">Signal</keyword>
<dbReference type="RefSeq" id="WP_270109405.1">
    <property type="nucleotide sequence ID" value="NZ_JAPZVP010000005.1"/>
</dbReference>
<feature type="chain" id="PRO_5040880004" evidence="1">
    <location>
        <begin position="33"/>
        <end position="150"/>
    </location>
</feature>
<dbReference type="AlphaFoldDB" id="A0A9X3SPN7"/>
<evidence type="ECO:0000256" key="1">
    <source>
        <dbReference type="SAM" id="SignalP"/>
    </source>
</evidence>
<accession>A0A9X3SPN7</accession>
<dbReference type="Proteomes" id="UP001146067">
    <property type="component" value="Unassembled WGS sequence"/>
</dbReference>
<gene>
    <name evidence="2" type="ORF">O1R50_08010</name>
</gene>
<organism evidence="2 3">
    <name type="scientific">Glycomyces luteolus</name>
    <dbReference type="NCBI Taxonomy" id="2670330"/>
    <lineage>
        <taxon>Bacteria</taxon>
        <taxon>Bacillati</taxon>
        <taxon>Actinomycetota</taxon>
        <taxon>Actinomycetes</taxon>
        <taxon>Glycomycetales</taxon>
        <taxon>Glycomycetaceae</taxon>
        <taxon>Glycomyces</taxon>
    </lineage>
</organism>
<evidence type="ECO:0000313" key="2">
    <source>
        <dbReference type="EMBL" id="MDA1359562.1"/>
    </source>
</evidence>
<name>A0A9X3SPN7_9ACTN</name>
<protein>
    <submittedName>
        <fullName evidence="2">Uncharacterized protein</fullName>
    </submittedName>
</protein>
<keyword evidence="3" id="KW-1185">Reference proteome</keyword>
<dbReference type="EMBL" id="JAPZVP010000005">
    <property type="protein sequence ID" value="MDA1359562.1"/>
    <property type="molecule type" value="Genomic_DNA"/>
</dbReference>
<evidence type="ECO:0000313" key="3">
    <source>
        <dbReference type="Proteomes" id="UP001146067"/>
    </source>
</evidence>